<dbReference type="InterPro" id="IPR000859">
    <property type="entry name" value="CUB_dom"/>
</dbReference>
<reference evidence="5" key="1">
    <citation type="submission" date="2021-03" db="EMBL/GenBank/DDBJ databases">
        <authorList>
            <person name="Tran Van P."/>
        </authorList>
    </citation>
    <scope>NUCLEOTIDE SEQUENCE</scope>
</reference>
<dbReference type="EMBL" id="CAJPIN010081737">
    <property type="protein sequence ID" value="CAG2068104.1"/>
    <property type="molecule type" value="Genomic_DNA"/>
</dbReference>
<protein>
    <recommendedName>
        <fullName evidence="4">CUB domain-containing protein</fullName>
    </recommendedName>
</protein>
<name>A0ABN7PM11_TIMPD</name>
<dbReference type="Pfam" id="PF00431">
    <property type="entry name" value="CUB"/>
    <property type="match status" value="1"/>
</dbReference>
<accession>A0ABN7PM11</accession>
<proteinExistence type="predicted"/>
<comment type="caution">
    <text evidence="5">The sequence shown here is derived from an EMBL/GenBank/DDBJ whole genome shotgun (WGS) entry which is preliminary data.</text>
</comment>
<dbReference type="PROSITE" id="PS01180">
    <property type="entry name" value="CUB"/>
    <property type="match status" value="1"/>
</dbReference>
<evidence type="ECO:0000313" key="6">
    <source>
        <dbReference type="Proteomes" id="UP001153148"/>
    </source>
</evidence>
<dbReference type="Gene3D" id="2.60.120.290">
    <property type="entry name" value="Spermadhesin, CUB domain"/>
    <property type="match status" value="1"/>
</dbReference>
<keyword evidence="2" id="KW-1015">Disulfide bond</keyword>
<dbReference type="PANTHER" id="PTHR24251">
    <property type="entry name" value="OVOCHYMASE-RELATED"/>
    <property type="match status" value="1"/>
</dbReference>
<sequence length="100" mass="11200">MDCTWNITATQGNKLNLTFSHFDLESVNYYMSDSNNHCIYDYVEVKAGSGSDSPTQVLGKFCGQDIPAPISSTTDHIYIHFVTDSFTAYSGFRIEWVLNG</sequence>
<gene>
    <name evidence="5" type="ORF">TPAB3V08_LOCUS15047</name>
</gene>
<evidence type="ECO:0000259" key="4">
    <source>
        <dbReference type="PROSITE" id="PS01180"/>
    </source>
</evidence>
<dbReference type="PANTHER" id="PTHR24251:SF30">
    <property type="entry name" value="MEMBRANE FRIZZLED-RELATED PROTEIN"/>
    <property type="match status" value="1"/>
</dbReference>
<evidence type="ECO:0000256" key="1">
    <source>
        <dbReference type="ARBA" id="ARBA00022737"/>
    </source>
</evidence>
<dbReference type="Proteomes" id="UP001153148">
    <property type="component" value="Unassembled WGS sequence"/>
</dbReference>
<keyword evidence="6" id="KW-1185">Reference proteome</keyword>
<dbReference type="CDD" id="cd00041">
    <property type="entry name" value="CUB"/>
    <property type="match status" value="1"/>
</dbReference>
<evidence type="ECO:0000256" key="3">
    <source>
        <dbReference type="PROSITE-ProRule" id="PRU00059"/>
    </source>
</evidence>
<comment type="caution">
    <text evidence="3">Lacks conserved residue(s) required for the propagation of feature annotation.</text>
</comment>
<feature type="domain" description="CUB" evidence="4">
    <location>
        <begin position="1"/>
        <end position="99"/>
    </location>
</feature>
<dbReference type="SUPFAM" id="SSF49854">
    <property type="entry name" value="Spermadhesin, CUB domain"/>
    <property type="match status" value="1"/>
</dbReference>
<evidence type="ECO:0000256" key="2">
    <source>
        <dbReference type="ARBA" id="ARBA00023157"/>
    </source>
</evidence>
<organism evidence="5 6">
    <name type="scientific">Timema podura</name>
    <name type="common">Walking stick</name>
    <dbReference type="NCBI Taxonomy" id="61482"/>
    <lineage>
        <taxon>Eukaryota</taxon>
        <taxon>Metazoa</taxon>
        <taxon>Ecdysozoa</taxon>
        <taxon>Arthropoda</taxon>
        <taxon>Hexapoda</taxon>
        <taxon>Insecta</taxon>
        <taxon>Pterygota</taxon>
        <taxon>Neoptera</taxon>
        <taxon>Polyneoptera</taxon>
        <taxon>Phasmatodea</taxon>
        <taxon>Timematodea</taxon>
        <taxon>Timematoidea</taxon>
        <taxon>Timematidae</taxon>
        <taxon>Timema</taxon>
    </lineage>
</organism>
<evidence type="ECO:0000313" key="5">
    <source>
        <dbReference type="EMBL" id="CAG2068104.1"/>
    </source>
</evidence>
<dbReference type="InterPro" id="IPR035914">
    <property type="entry name" value="Sperma_CUB_dom_sf"/>
</dbReference>
<keyword evidence="1" id="KW-0677">Repeat</keyword>
<dbReference type="SMART" id="SM00042">
    <property type="entry name" value="CUB"/>
    <property type="match status" value="1"/>
</dbReference>